<keyword evidence="5 6" id="KW-0472">Membrane</keyword>
<dbReference type="EMBL" id="JARK01001345">
    <property type="protein sequence ID" value="EYC27347.1"/>
    <property type="molecule type" value="Genomic_DNA"/>
</dbReference>
<dbReference type="InterPro" id="IPR001898">
    <property type="entry name" value="SLC13A/DASS"/>
</dbReference>
<feature type="transmembrane region" description="Helical" evidence="6">
    <location>
        <begin position="6"/>
        <end position="25"/>
    </location>
</feature>
<gene>
    <name evidence="7" type="primary">Acey_s0009.g665</name>
    <name evidence="7" type="ORF">Y032_0009g665</name>
</gene>
<dbReference type="PANTHER" id="PTHR10283:SF84">
    <property type="entry name" value="SODIUM-DEPENDENT HIGH-AFFINITY DICARBOXYLATE TRANSPORTER 2"/>
    <property type="match status" value="1"/>
</dbReference>
<dbReference type="OrthoDB" id="6493944at2759"/>
<evidence type="ECO:0000256" key="4">
    <source>
        <dbReference type="ARBA" id="ARBA00022989"/>
    </source>
</evidence>
<dbReference type="AlphaFoldDB" id="A0A016VJX1"/>
<evidence type="ECO:0000313" key="7">
    <source>
        <dbReference type="EMBL" id="EYC27347.1"/>
    </source>
</evidence>
<dbReference type="STRING" id="53326.A0A016VJX1"/>
<evidence type="ECO:0000256" key="3">
    <source>
        <dbReference type="ARBA" id="ARBA00022692"/>
    </source>
</evidence>
<sequence>MVFSQQVKWVWIAAAPILFSPVLYFGMPFRCVYCILLISSFWIMEVVPIGITSLLPVLLFPVLGISSAKEICLVYFKDSIVLFICTLSMALAVEETNLHKRIALKLLCKVGTRKQTMLLGFMATTTFLSFFVSDTACTALMIPIALAIISSVNETTDISDGKVDENTTECIELGQLPKDQRGFCKVTFNTKH</sequence>
<feature type="transmembrane region" description="Helical" evidence="6">
    <location>
        <begin position="80"/>
        <end position="98"/>
    </location>
</feature>
<name>A0A016VJX1_9BILA</name>
<protein>
    <recommendedName>
        <fullName evidence="9">Citrate transporter-like domain-containing protein</fullName>
    </recommendedName>
</protein>
<feature type="transmembrane region" description="Helical" evidence="6">
    <location>
        <begin position="32"/>
        <end position="60"/>
    </location>
</feature>
<keyword evidence="3 6" id="KW-0812">Transmembrane</keyword>
<evidence type="ECO:0000313" key="8">
    <source>
        <dbReference type="Proteomes" id="UP000024635"/>
    </source>
</evidence>
<feature type="transmembrane region" description="Helical" evidence="6">
    <location>
        <begin position="118"/>
        <end position="149"/>
    </location>
</feature>
<accession>A0A016VJX1</accession>
<evidence type="ECO:0000256" key="1">
    <source>
        <dbReference type="ARBA" id="ARBA00004141"/>
    </source>
</evidence>
<comment type="subcellular location">
    <subcellularLocation>
        <location evidence="1">Membrane</location>
        <topology evidence="1">Multi-pass membrane protein</topology>
    </subcellularLocation>
</comment>
<evidence type="ECO:0000256" key="5">
    <source>
        <dbReference type="ARBA" id="ARBA00023136"/>
    </source>
</evidence>
<evidence type="ECO:0000256" key="6">
    <source>
        <dbReference type="SAM" id="Phobius"/>
    </source>
</evidence>
<keyword evidence="8" id="KW-1185">Reference proteome</keyword>
<dbReference type="Pfam" id="PF00939">
    <property type="entry name" value="Na_sulph_symp"/>
    <property type="match status" value="1"/>
</dbReference>
<proteinExistence type="inferred from homology"/>
<reference evidence="8" key="1">
    <citation type="journal article" date="2015" name="Nat. Genet.">
        <title>The genome and transcriptome of the zoonotic hookworm Ancylostoma ceylanicum identify infection-specific gene families.</title>
        <authorList>
            <person name="Schwarz E.M."/>
            <person name="Hu Y."/>
            <person name="Antoshechkin I."/>
            <person name="Miller M.M."/>
            <person name="Sternberg P.W."/>
            <person name="Aroian R.V."/>
        </authorList>
    </citation>
    <scope>NUCLEOTIDE SEQUENCE</scope>
    <source>
        <strain evidence="8">HY135</strain>
    </source>
</reference>
<dbReference type="GO" id="GO:0005886">
    <property type="term" value="C:plasma membrane"/>
    <property type="evidence" value="ECO:0007669"/>
    <property type="project" value="TreeGrafter"/>
</dbReference>
<organism evidence="7 8">
    <name type="scientific">Ancylostoma ceylanicum</name>
    <dbReference type="NCBI Taxonomy" id="53326"/>
    <lineage>
        <taxon>Eukaryota</taxon>
        <taxon>Metazoa</taxon>
        <taxon>Ecdysozoa</taxon>
        <taxon>Nematoda</taxon>
        <taxon>Chromadorea</taxon>
        <taxon>Rhabditida</taxon>
        <taxon>Rhabditina</taxon>
        <taxon>Rhabditomorpha</taxon>
        <taxon>Strongyloidea</taxon>
        <taxon>Ancylostomatidae</taxon>
        <taxon>Ancylostomatinae</taxon>
        <taxon>Ancylostoma</taxon>
    </lineage>
</organism>
<comment type="caution">
    <text evidence="7">The sequence shown here is derived from an EMBL/GenBank/DDBJ whole genome shotgun (WGS) entry which is preliminary data.</text>
</comment>
<evidence type="ECO:0008006" key="9">
    <source>
        <dbReference type="Google" id="ProtNLM"/>
    </source>
</evidence>
<dbReference type="PANTHER" id="PTHR10283">
    <property type="entry name" value="SOLUTE CARRIER FAMILY 13 MEMBER"/>
    <property type="match status" value="1"/>
</dbReference>
<dbReference type="GO" id="GO:0015141">
    <property type="term" value="F:succinate transmembrane transporter activity"/>
    <property type="evidence" value="ECO:0007669"/>
    <property type="project" value="TreeGrafter"/>
</dbReference>
<keyword evidence="4 6" id="KW-1133">Transmembrane helix</keyword>
<dbReference type="Proteomes" id="UP000024635">
    <property type="component" value="Unassembled WGS sequence"/>
</dbReference>
<evidence type="ECO:0000256" key="2">
    <source>
        <dbReference type="ARBA" id="ARBA00006772"/>
    </source>
</evidence>
<comment type="similarity">
    <text evidence="2">Belongs to the SLC13A/DASS transporter (TC 2.A.47) family. NADC subfamily.</text>
</comment>
<dbReference type="GO" id="GO:0015137">
    <property type="term" value="F:citrate transmembrane transporter activity"/>
    <property type="evidence" value="ECO:0007669"/>
    <property type="project" value="TreeGrafter"/>
</dbReference>